<protein>
    <recommendedName>
        <fullName evidence="3">Histidine kinase/DNA gyrase B/HSP90-like ATPase</fullName>
    </recommendedName>
</protein>
<comment type="caution">
    <text evidence="1">The sequence shown here is derived from an EMBL/GenBank/DDBJ whole genome shotgun (WGS) entry which is preliminary data.</text>
</comment>
<dbReference type="InterPro" id="IPR036890">
    <property type="entry name" value="HATPase_C_sf"/>
</dbReference>
<dbReference type="Gene3D" id="3.30.565.10">
    <property type="entry name" value="Histidine kinase-like ATPase, C-terminal domain"/>
    <property type="match status" value="1"/>
</dbReference>
<keyword evidence="2" id="KW-1185">Reference proteome</keyword>
<dbReference type="EMBL" id="JAUDCL010000023">
    <property type="protein sequence ID" value="MDM8201922.1"/>
    <property type="molecule type" value="Genomic_DNA"/>
</dbReference>
<evidence type="ECO:0000313" key="1">
    <source>
        <dbReference type="EMBL" id="MDM8201922.1"/>
    </source>
</evidence>
<organism evidence="1 2">
    <name type="scientific">Allofournierella massiliensis</name>
    <dbReference type="NCBI Taxonomy" id="1650663"/>
    <lineage>
        <taxon>Bacteria</taxon>
        <taxon>Bacillati</taxon>
        <taxon>Bacillota</taxon>
        <taxon>Clostridia</taxon>
        <taxon>Eubacteriales</taxon>
        <taxon>Oscillospiraceae</taxon>
        <taxon>Allofournierella</taxon>
    </lineage>
</organism>
<dbReference type="Proteomes" id="UP001529380">
    <property type="component" value="Unassembled WGS sequence"/>
</dbReference>
<proteinExistence type="predicted"/>
<gene>
    <name evidence="1" type="ORF">QUW08_11560</name>
</gene>
<evidence type="ECO:0008006" key="3">
    <source>
        <dbReference type="Google" id="ProtNLM"/>
    </source>
</evidence>
<dbReference type="SUPFAM" id="SSF55874">
    <property type="entry name" value="ATPase domain of HSP90 chaperone/DNA topoisomerase II/histidine kinase"/>
    <property type="match status" value="1"/>
</dbReference>
<sequence>MVETILRSAVRVQEYLVQLRAMTSPEGLMEQQKEQVSLEHLAEGWKRTGQSLCGAKQVEFICSSVPPISLWVYPAALDRAVTNLLDNAVRYTPAGGKVVLNILLGRNLSRSVFT</sequence>
<accession>A0ABT7USS6</accession>
<reference evidence="1 2" key="1">
    <citation type="submission" date="2023-06" db="EMBL/GenBank/DDBJ databases">
        <title>Identification and characterization of horizontal gene transfer across gut microbiota members of farm animals based on homology search.</title>
        <authorList>
            <person name="Schwarzerova J."/>
            <person name="Nykrynova M."/>
            <person name="Jureckova K."/>
            <person name="Cejkova D."/>
            <person name="Rychlik I."/>
        </authorList>
    </citation>
    <scope>NUCLEOTIDE SEQUENCE [LARGE SCALE GENOMIC DNA]</scope>
    <source>
        <strain evidence="1 2">ET340</strain>
    </source>
</reference>
<name>A0ABT7USS6_9FIRM</name>
<evidence type="ECO:0000313" key="2">
    <source>
        <dbReference type="Proteomes" id="UP001529380"/>
    </source>
</evidence>